<dbReference type="AlphaFoldDB" id="A0A9X9LIT1"/>
<protein>
    <submittedName>
        <fullName evidence="1">Uncharacterized protein</fullName>
    </submittedName>
</protein>
<gene>
    <name evidence="1" type="ORF">BN2614_LOCUS3</name>
</gene>
<evidence type="ECO:0000313" key="2">
    <source>
        <dbReference type="Proteomes" id="UP000269945"/>
    </source>
</evidence>
<evidence type="ECO:0000313" key="1">
    <source>
        <dbReference type="EMBL" id="VCW69157.1"/>
    </source>
</evidence>
<organism evidence="1 2">
    <name type="scientific">Gulo gulo</name>
    <name type="common">Wolverine</name>
    <name type="synonym">Gluton</name>
    <dbReference type="NCBI Taxonomy" id="48420"/>
    <lineage>
        <taxon>Eukaryota</taxon>
        <taxon>Metazoa</taxon>
        <taxon>Chordata</taxon>
        <taxon>Craniata</taxon>
        <taxon>Vertebrata</taxon>
        <taxon>Euteleostomi</taxon>
        <taxon>Mammalia</taxon>
        <taxon>Eutheria</taxon>
        <taxon>Laurasiatheria</taxon>
        <taxon>Carnivora</taxon>
        <taxon>Caniformia</taxon>
        <taxon>Musteloidea</taxon>
        <taxon>Mustelidae</taxon>
        <taxon>Guloninae</taxon>
        <taxon>Gulo</taxon>
    </lineage>
</organism>
<dbReference type="EMBL" id="CYRY02004675">
    <property type="protein sequence ID" value="VCW69157.1"/>
    <property type="molecule type" value="Genomic_DNA"/>
</dbReference>
<feature type="non-terminal residue" evidence="1">
    <location>
        <position position="50"/>
    </location>
</feature>
<reference evidence="1 2" key="1">
    <citation type="submission" date="2018-10" db="EMBL/GenBank/DDBJ databases">
        <authorList>
            <person name="Ekblom R."/>
            <person name="Jareborg N."/>
        </authorList>
    </citation>
    <scope>NUCLEOTIDE SEQUENCE [LARGE SCALE GENOMIC DNA]</scope>
    <source>
        <tissue evidence="1">Muscle</tissue>
    </source>
</reference>
<keyword evidence="2" id="KW-1185">Reference proteome</keyword>
<dbReference type="Proteomes" id="UP000269945">
    <property type="component" value="Unassembled WGS sequence"/>
</dbReference>
<name>A0A9X9LIT1_GULGU</name>
<accession>A0A9X9LIT1</accession>
<sequence>MDDSKEHTRCPARGTCPVFLALSSGAVRYAPSVLGPSLDGNLGEEPWDTE</sequence>
<proteinExistence type="predicted"/>
<comment type="caution">
    <text evidence="1">The sequence shown here is derived from an EMBL/GenBank/DDBJ whole genome shotgun (WGS) entry which is preliminary data.</text>
</comment>